<evidence type="ECO:0000313" key="6">
    <source>
        <dbReference type="Proteomes" id="UP000320762"/>
    </source>
</evidence>
<evidence type="ECO:0000259" key="4">
    <source>
        <dbReference type="Pfam" id="PF01494"/>
    </source>
</evidence>
<dbReference type="GO" id="GO:0016491">
    <property type="term" value="F:oxidoreductase activity"/>
    <property type="evidence" value="ECO:0007669"/>
    <property type="project" value="UniProtKB-KW"/>
</dbReference>
<dbReference type="SUPFAM" id="SSF54373">
    <property type="entry name" value="FAD-linked reductases, C-terminal domain"/>
    <property type="match status" value="1"/>
</dbReference>
<dbReference type="STRING" id="97359.A0A550CZ26"/>
<evidence type="ECO:0000256" key="3">
    <source>
        <dbReference type="ARBA" id="ARBA00023002"/>
    </source>
</evidence>
<keyword evidence="3" id="KW-0560">Oxidoreductase</keyword>
<proteinExistence type="predicted"/>
<dbReference type="GO" id="GO:0044550">
    <property type="term" value="P:secondary metabolite biosynthetic process"/>
    <property type="evidence" value="ECO:0007669"/>
    <property type="project" value="TreeGrafter"/>
</dbReference>
<evidence type="ECO:0000256" key="2">
    <source>
        <dbReference type="ARBA" id="ARBA00022827"/>
    </source>
</evidence>
<dbReference type="GO" id="GO:0071949">
    <property type="term" value="F:FAD binding"/>
    <property type="evidence" value="ECO:0007669"/>
    <property type="project" value="InterPro"/>
</dbReference>
<dbReference type="Proteomes" id="UP000320762">
    <property type="component" value="Unassembled WGS sequence"/>
</dbReference>
<keyword evidence="6" id="KW-1185">Reference proteome</keyword>
<evidence type="ECO:0000256" key="1">
    <source>
        <dbReference type="ARBA" id="ARBA00022630"/>
    </source>
</evidence>
<dbReference type="InterPro" id="IPR036188">
    <property type="entry name" value="FAD/NAD-bd_sf"/>
</dbReference>
<dbReference type="EMBL" id="VDMD01000001">
    <property type="protein sequence ID" value="TRM70034.1"/>
    <property type="molecule type" value="Genomic_DNA"/>
</dbReference>
<dbReference type="InterPro" id="IPR002938">
    <property type="entry name" value="FAD-bd"/>
</dbReference>
<accession>A0A550CZ26</accession>
<dbReference type="SUPFAM" id="SSF51905">
    <property type="entry name" value="FAD/NAD(P)-binding domain"/>
    <property type="match status" value="1"/>
</dbReference>
<organism evidence="5 6">
    <name type="scientific">Schizophyllum amplum</name>
    <dbReference type="NCBI Taxonomy" id="97359"/>
    <lineage>
        <taxon>Eukaryota</taxon>
        <taxon>Fungi</taxon>
        <taxon>Dikarya</taxon>
        <taxon>Basidiomycota</taxon>
        <taxon>Agaricomycotina</taxon>
        <taxon>Agaricomycetes</taxon>
        <taxon>Agaricomycetidae</taxon>
        <taxon>Agaricales</taxon>
        <taxon>Schizophyllaceae</taxon>
        <taxon>Schizophyllum</taxon>
    </lineage>
</organism>
<sequence length="452" mass="49992">MPTRSTKKPIRVAICGGGIGGLVLALALSRHPTIIVDVYEGASTLGEVGAGIGLWRRPWQILAQLGLEADMKKITNYEPSDNFVAAFRYRKSDQETGLDFYTLLTKGGLALAHRVDFQRVLINHLPNTPHCSKRLCSYKETSSGIRLYFADETSAVCDILVGADGIRSAVRRSLLLREAQEAPSDVAEQLRSCIEPCWSGVVCYRAVLPAARLAAISPHHRALHLPMQYTGTSNHLVAYPISGGQLINVAVFRARYDREDTVFDGPWVHNMQCDFIPAFGKWEPEVRQLLECIDEFKQWAIHTVRPLPSFVSRSARVALLGDAAHAMQPFQGSGAGQAIEDAYVLASLLGRAAESRMSLDSALRLYDDIRRPVAQDVACRSRRAGMYYHHLIPPTDATGGLPSLLVHDEDSEPAAIEKLGRLGDLLAWEWQWAWTREIVELDIAVEDACARL</sequence>
<dbReference type="PANTHER" id="PTHR46720:SF3">
    <property type="entry name" value="FAD-BINDING DOMAIN-CONTAINING PROTEIN-RELATED"/>
    <property type="match status" value="1"/>
</dbReference>
<dbReference type="PRINTS" id="PR00420">
    <property type="entry name" value="RNGMNOXGNASE"/>
</dbReference>
<dbReference type="InterPro" id="IPR051104">
    <property type="entry name" value="FAD_monoxygenase"/>
</dbReference>
<feature type="domain" description="FAD-binding" evidence="4">
    <location>
        <begin position="11"/>
        <end position="177"/>
    </location>
</feature>
<evidence type="ECO:0000313" key="5">
    <source>
        <dbReference type="EMBL" id="TRM70034.1"/>
    </source>
</evidence>
<comment type="caution">
    <text evidence="5">The sequence shown here is derived from an EMBL/GenBank/DDBJ whole genome shotgun (WGS) entry which is preliminary data.</text>
</comment>
<dbReference type="OrthoDB" id="417877at2759"/>
<feature type="domain" description="FAD-binding" evidence="4">
    <location>
        <begin position="313"/>
        <end position="380"/>
    </location>
</feature>
<keyword evidence="1" id="KW-0285">Flavoprotein</keyword>
<name>A0A550CZ26_9AGAR</name>
<dbReference type="Pfam" id="PF01494">
    <property type="entry name" value="FAD_binding_3"/>
    <property type="match status" value="2"/>
</dbReference>
<reference evidence="5 6" key="1">
    <citation type="journal article" date="2019" name="New Phytol.">
        <title>Comparative genomics reveals unique wood-decay strategies and fruiting body development in the Schizophyllaceae.</title>
        <authorList>
            <person name="Almasi E."/>
            <person name="Sahu N."/>
            <person name="Krizsan K."/>
            <person name="Balint B."/>
            <person name="Kovacs G.M."/>
            <person name="Kiss B."/>
            <person name="Cseklye J."/>
            <person name="Drula E."/>
            <person name="Henrissat B."/>
            <person name="Nagy I."/>
            <person name="Chovatia M."/>
            <person name="Adam C."/>
            <person name="LaButti K."/>
            <person name="Lipzen A."/>
            <person name="Riley R."/>
            <person name="Grigoriev I.V."/>
            <person name="Nagy L.G."/>
        </authorList>
    </citation>
    <scope>NUCLEOTIDE SEQUENCE [LARGE SCALE GENOMIC DNA]</scope>
    <source>
        <strain evidence="5 6">NL-1724</strain>
    </source>
</reference>
<dbReference type="PANTHER" id="PTHR46720">
    <property type="entry name" value="HYDROXYLASE, PUTATIVE (AFU_ORTHOLOGUE AFUA_3G01460)-RELATED"/>
    <property type="match status" value="1"/>
</dbReference>
<keyword evidence="2" id="KW-0274">FAD</keyword>
<protein>
    <recommendedName>
        <fullName evidence="4">FAD-binding domain-containing protein</fullName>
    </recommendedName>
</protein>
<gene>
    <name evidence="5" type="ORF">BD626DRAFT_563726</name>
</gene>
<dbReference type="Gene3D" id="3.50.50.60">
    <property type="entry name" value="FAD/NAD(P)-binding domain"/>
    <property type="match status" value="1"/>
</dbReference>
<dbReference type="AlphaFoldDB" id="A0A550CZ26"/>